<sequence>MADRARDCAKQVAELVGAFNIEDYVSLCRGWDLQGIGRRTRDVHSRFDALMEAMIKTKEKERREEPGNKAKTKDLLDILMDAAADPAAEVKITRENIKAFVLDIFTAGADTTATTVEWMLAELLNHPDCLAKLRYEVDAVVGKTRLVGELDVAHMPYLQAVLKETLRLRPPAVFAQREAIEPIHVRGYTIPVKTSVFFNIFSIGRDAAWWEEPLEFRPERFLPGGAGEAVDPKGQHLQLMPFGSGRRACPGMGLAMQAVPAFLAALVQCFDWEVPNPPLDMEEEAGLVTARKQHLVILPTQRLHPLPLP</sequence>
<organism evidence="1 2">
    <name type="scientific">Avena sativa</name>
    <name type="common">Oat</name>
    <dbReference type="NCBI Taxonomy" id="4498"/>
    <lineage>
        <taxon>Eukaryota</taxon>
        <taxon>Viridiplantae</taxon>
        <taxon>Streptophyta</taxon>
        <taxon>Embryophyta</taxon>
        <taxon>Tracheophyta</taxon>
        <taxon>Spermatophyta</taxon>
        <taxon>Magnoliopsida</taxon>
        <taxon>Liliopsida</taxon>
        <taxon>Poales</taxon>
        <taxon>Poaceae</taxon>
        <taxon>BOP clade</taxon>
        <taxon>Pooideae</taxon>
        <taxon>Poodae</taxon>
        <taxon>Poeae</taxon>
        <taxon>Poeae Chloroplast Group 1 (Aveneae type)</taxon>
        <taxon>Aveninae</taxon>
        <taxon>Avena</taxon>
    </lineage>
</organism>
<proteinExistence type="predicted"/>
<protein>
    <submittedName>
        <fullName evidence="1">Uncharacterized protein</fullName>
    </submittedName>
</protein>
<evidence type="ECO:0000313" key="2">
    <source>
        <dbReference type="Proteomes" id="UP001732700"/>
    </source>
</evidence>
<keyword evidence="2" id="KW-1185">Reference proteome</keyword>
<accession>A0ACD6AHZ4</accession>
<name>A0ACD6AHZ4_AVESA</name>
<dbReference type="Proteomes" id="UP001732700">
    <property type="component" value="Chromosome 7D"/>
</dbReference>
<dbReference type="EnsemblPlants" id="AVESA.00010b.r2.7DG1363430.1">
    <property type="protein sequence ID" value="AVESA.00010b.r2.7DG1363430.1.CDS"/>
    <property type="gene ID" value="AVESA.00010b.r2.7DG1363430"/>
</dbReference>
<evidence type="ECO:0000313" key="1">
    <source>
        <dbReference type="EnsemblPlants" id="AVESA.00010b.r2.7DG1363430.1.CDS"/>
    </source>
</evidence>
<reference evidence="1" key="1">
    <citation type="submission" date="2021-05" db="EMBL/GenBank/DDBJ databases">
        <authorList>
            <person name="Scholz U."/>
            <person name="Mascher M."/>
            <person name="Fiebig A."/>
        </authorList>
    </citation>
    <scope>NUCLEOTIDE SEQUENCE [LARGE SCALE GENOMIC DNA]</scope>
</reference>
<reference evidence="1" key="2">
    <citation type="submission" date="2025-09" db="UniProtKB">
        <authorList>
            <consortium name="EnsemblPlants"/>
        </authorList>
    </citation>
    <scope>IDENTIFICATION</scope>
</reference>